<feature type="coiled-coil region" evidence="1">
    <location>
        <begin position="441"/>
        <end position="468"/>
    </location>
</feature>
<evidence type="ECO:0000256" key="1">
    <source>
        <dbReference type="SAM" id="Coils"/>
    </source>
</evidence>
<protein>
    <submittedName>
        <fullName evidence="2">Uncharacterized protein</fullName>
    </submittedName>
</protein>
<dbReference type="KEGG" id="cox:E0W60_31510"/>
<accession>A0A4P7LHC5</accession>
<dbReference type="EMBL" id="CP038636">
    <property type="protein sequence ID" value="QBY55540.1"/>
    <property type="molecule type" value="Genomic_DNA"/>
</dbReference>
<evidence type="ECO:0000313" key="2">
    <source>
        <dbReference type="EMBL" id="QBY55540.1"/>
    </source>
</evidence>
<organism evidence="2 3">
    <name type="scientific">Cupriavidus oxalaticus</name>
    <dbReference type="NCBI Taxonomy" id="96344"/>
    <lineage>
        <taxon>Bacteria</taxon>
        <taxon>Pseudomonadati</taxon>
        <taxon>Pseudomonadota</taxon>
        <taxon>Betaproteobacteria</taxon>
        <taxon>Burkholderiales</taxon>
        <taxon>Burkholderiaceae</taxon>
        <taxon>Cupriavidus</taxon>
    </lineage>
</organism>
<dbReference type="InterPro" id="IPR027417">
    <property type="entry name" value="P-loop_NTPase"/>
</dbReference>
<reference evidence="2 3" key="1">
    <citation type="submission" date="2019-03" db="EMBL/GenBank/DDBJ databases">
        <title>Efficiently degradation of phenoxyalkanoic acid herbicides by Cupriavidus oxalaticus strain X32.</title>
        <authorList>
            <person name="Sheng X."/>
        </authorList>
    </citation>
    <scope>NUCLEOTIDE SEQUENCE [LARGE SCALE GENOMIC DNA]</scope>
    <source>
        <strain evidence="2 3">X32</strain>
        <plasmid evidence="2 3">unnamed1</plasmid>
    </source>
</reference>
<keyword evidence="2" id="KW-0614">Plasmid</keyword>
<dbReference type="OrthoDB" id="6951663at2"/>
<proteinExistence type="predicted"/>
<dbReference type="Proteomes" id="UP000295294">
    <property type="component" value="Plasmid unnamed1"/>
</dbReference>
<geneLocation type="plasmid" evidence="2">
    <name>unnamed1</name>
</geneLocation>
<gene>
    <name evidence="2" type="ORF">E0W60_31510</name>
</gene>
<name>A0A4P7LHC5_9BURK</name>
<evidence type="ECO:0000313" key="3">
    <source>
        <dbReference type="Proteomes" id="UP000295294"/>
    </source>
</evidence>
<keyword evidence="1" id="KW-0175">Coiled coil</keyword>
<dbReference type="RefSeq" id="WP_135706779.1">
    <property type="nucleotide sequence ID" value="NZ_CP038636.1"/>
</dbReference>
<dbReference type="Gene3D" id="3.40.50.300">
    <property type="entry name" value="P-loop containing nucleotide triphosphate hydrolases"/>
    <property type="match status" value="1"/>
</dbReference>
<dbReference type="SUPFAM" id="SSF52540">
    <property type="entry name" value="P-loop containing nucleoside triphosphate hydrolases"/>
    <property type="match status" value="1"/>
</dbReference>
<sequence>MPGIDLENISSNTKGIPDIWHIDAAGKSSPEVFQKRFGLPRSMRNEKSILTVAFSRERRLPHFVWRMLHYRNLSLPFVLTGDKNASPEAHAMARYDEGWHLRNEEDLFEVHQLQEDDLNAKLAEMLAVRRHNDYKLHQVKVQALGNRANTTVDKAFESMAKCAIETWIKARNDLANWEQMSETARELLAEVIFAGFTFFGKSALEDVAAIEPRVFDYYRTFRRLNALAPATGPLVPVKAEQLDSQSQLVDININGKSKTNPSDPELTVAAENAESLSFATTTPASLVTKEEKGAAEAPTPISADIAGTGAAIEKEGPASLQELYVLISGISQKAQGDPQVGPEAAHVIRELLDQHLQRLVDLQSRLSPEEVHALIERYCNAILQMAQALAFEDSEQRDLVPVLRSAWKITVVTALEDGRPVAWFEFQLNERQQLPEFVERFEAEKARISAATIEIDEIRQQLAEAKFTARASLKAKETHKTNEINSAHQELETIRVEAAHCLVPEGRTLDDLMEDTSLLEELEVDIECINRQAILDLQAVVSKFTPEEALVCMAETGELSEPYQEAATNESIEPSPIGHRPVLGQTPSAARISMLTPAQSVREAEPSPALEIPPAEAQAVSSAIEDQAIAFAEVQVVEPDLEPEVAATSKSSFALVSHELIDQLDEVEDVETEERTVVVGVDQALKHRRWAESREEAQQAFRIAYNQYSQVPRYIAEAVAMHWIEAGHLNVAAQILRDAGESTLVHDRVLDHALLRSAFYGMNLWPKDREALRFTQRDLNLLNHKDLEDQLERKPTGKLVPYLLVCATLQPALFAGGQTQAATLLSLAADHFDDHLRQLITHAADFSLRGGHLDLDLLRNAQGQQVHLAAAKLQDQVNGWVQVNQQRTNRWHALRLALRNCITRPILANAIAAIKDGETGDGTAVRSFVDKYSSHAESRRLLDDLVVELRADAPVTDYVDSQAYTTFCHQIDALVAIANAWLLEVAPPDVRPKEVQDFLQKFHTLLERSIHALENHPGHVDLEHRAGSAILLKALHNLQAGIKANSHNTWRFDQTDSTFRLPETLAKLDMGDVGVDLRLEWFAMRLTSPSWLADMLALAQRQHAHWVRLLLLRQMESDDCPRAADIDSVSNDIAGVRADLKKAIEQFRNLSLQAMSVDIISESDHLANADLVNSWLDELSDRRPYVDVSDIDSEVQQRVRSMEKLLNSSATLLEEELNRELLSIRVKLGQDAVPEGWDVRARHTLGKHNLSLVRELINQLKEHSERNARLIETWLLDNVELGAFLQVETPLSALLYEHLNPREAGERVIQEAPGELDYSVRKAEFRSAIATLLEWRSKGRNKKPKLEKSTYEGIVSVLQFLGLDVAQKIGKEDVLNNCEYTPTGDFRRLKVRISRPTLPKGFPLFEGDIGTPQPLNIIFVQGDWSQAGLIDLIERHGQPDRSILMVGHPLSPEERKSFAAFCRDRKCSIFLLDPVILSFIATARHQQVMFETFLRVSAAWTFYNPYTKGDARLPAPPEMRFGRENDIASLVEPRGAALVYGGRQLGKTTLLNAAVQEFKKRDPLHNHAYYMPMDGIFQHVVERGINVKSRLFEMLVRKLVDDKVLSNNPGSAQMDPEDRLRQEFLRPGTTKVLFCLDEIDSVLNKDASANFELVRSLKALVNDPHNRFRVVFAGLNNVNRFRTYPNVPLEQLGSPLEVGILSAQDARSLILQPLTALGYRFEEPELVDRIMAFTNRHPSLLHIFCSALVEQLGRDRSRTDGVRPIRQTDIENIENNSDVRRLSGERFDMTLNLDKRYTVAIYGLIAAYDKGIGKFTVGKALEVARTWVPEEFEQMSESGFESILQELVGLGVLRVDDKAKRQYALRNQSILQLIGSMDDIEHKLQQAIKGLKEHEQDVLTCHATGLGSNKIPSPLSLQDERMILSAKPPEGAPKYSVSLIMGTPALGLTIEAMQEGFNAINEFQSGSSMSTYETQVIRDAATIDLKRFSERINTAIDNWATAKPAVVLISLEECSSIDRIMDLISVANEMASKAPRLKHPLRLVFLLGAKAMWSWHAHSWLTMAPDEIGGQVDLNRWTHHACESLLEQQDMLSTQKQGELLRSATEGWYDHLTKFIEARKRKKSASSFADLSKTFISLEQLQGKDFEKFVTMSGMNSLPWSLPLGAKLKEFEMLSSFSSGDLQTAIEFMCDEESEFAIAPEQADAVVRWWAALRVIEVNTKQQSKDADREGKITYSFVPSIQRAITECQPIVTSPKDVRA</sequence>